<sequence>MVSHLRSTSVPSSPRSSEINVEEELQSLKASTSSTIKMVCDGSRRLLDIYGCIDKLASFPSNHVLLCKPHKITAVEQDLERSLALLEIYEATQVILSQLRATIQDMMLTIKRGDDVALQAKIMSWFSMSQKSQKKLKKVVKKFSSANQESFGVIKLFPEAREATVKMIESLSVLLSKQIAMPNSGKWSIVSKAFQNTSVACEEQQLHVLELDIADESGVETLFRRLI</sequence>
<protein>
    <submittedName>
        <fullName evidence="1">Uncharacterized protein</fullName>
    </submittedName>
</protein>
<keyword evidence="2" id="KW-1185">Reference proteome</keyword>
<evidence type="ECO:0000313" key="2">
    <source>
        <dbReference type="Proteomes" id="UP001732700"/>
    </source>
</evidence>
<evidence type="ECO:0000313" key="1">
    <source>
        <dbReference type="EnsemblPlants" id="AVESA.00010b.r2.5CG0927110.1.CDS.1"/>
    </source>
</evidence>
<dbReference type="Proteomes" id="UP001732700">
    <property type="component" value="Chromosome 5C"/>
</dbReference>
<organism evidence="1 2">
    <name type="scientific">Avena sativa</name>
    <name type="common">Oat</name>
    <dbReference type="NCBI Taxonomy" id="4498"/>
    <lineage>
        <taxon>Eukaryota</taxon>
        <taxon>Viridiplantae</taxon>
        <taxon>Streptophyta</taxon>
        <taxon>Embryophyta</taxon>
        <taxon>Tracheophyta</taxon>
        <taxon>Spermatophyta</taxon>
        <taxon>Magnoliopsida</taxon>
        <taxon>Liliopsida</taxon>
        <taxon>Poales</taxon>
        <taxon>Poaceae</taxon>
        <taxon>BOP clade</taxon>
        <taxon>Pooideae</taxon>
        <taxon>Poodae</taxon>
        <taxon>Poeae</taxon>
        <taxon>Poeae Chloroplast Group 1 (Aveneae type)</taxon>
        <taxon>Aveninae</taxon>
        <taxon>Avena</taxon>
    </lineage>
</organism>
<dbReference type="EnsemblPlants" id="AVESA.00010b.r2.5CG0927110.1">
    <property type="protein sequence ID" value="AVESA.00010b.r2.5CG0927110.1.CDS.1"/>
    <property type="gene ID" value="AVESA.00010b.r2.5CG0927110"/>
</dbReference>
<accession>A0ACD5Y8A8</accession>
<proteinExistence type="predicted"/>
<reference evidence="1" key="2">
    <citation type="submission" date="2025-09" db="UniProtKB">
        <authorList>
            <consortium name="EnsemblPlants"/>
        </authorList>
    </citation>
    <scope>IDENTIFICATION</scope>
</reference>
<name>A0ACD5Y8A8_AVESA</name>
<reference evidence="1" key="1">
    <citation type="submission" date="2021-05" db="EMBL/GenBank/DDBJ databases">
        <authorList>
            <person name="Scholz U."/>
            <person name="Mascher M."/>
            <person name="Fiebig A."/>
        </authorList>
    </citation>
    <scope>NUCLEOTIDE SEQUENCE [LARGE SCALE GENOMIC DNA]</scope>
</reference>